<proteinExistence type="predicted"/>
<sequence length="134" mass="14776">MSECDGKVSFTQHDTTDSAIGCRNHSFIQDRYRRKLEVPARVLRNCSLRCSIVDASTVARPRQGNDYGHALDVSVEEDLAALMKEMHAADGIDAYIDADSAEPIECAQDVIERVGPDADQDGDNDSEAEARYNL</sequence>
<organism evidence="2 3">
    <name type="scientific">Plasmopara halstedii</name>
    <name type="common">Downy mildew of sunflower</name>
    <dbReference type="NCBI Taxonomy" id="4781"/>
    <lineage>
        <taxon>Eukaryota</taxon>
        <taxon>Sar</taxon>
        <taxon>Stramenopiles</taxon>
        <taxon>Oomycota</taxon>
        <taxon>Peronosporomycetes</taxon>
        <taxon>Peronosporales</taxon>
        <taxon>Peronosporaceae</taxon>
        <taxon>Plasmopara</taxon>
    </lineage>
</organism>
<dbReference type="AlphaFoldDB" id="A0A0P1ANQ6"/>
<reference evidence="3" key="1">
    <citation type="submission" date="2014-09" db="EMBL/GenBank/DDBJ databases">
        <authorList>
            <person name="Sharma Rahul"/>
            <person name="Thines Marco"/>
        </authorList>
    </citation>
    <scope>NUCLEOTIDE SEQUENCE [LARGE SCALE GENOMIC DNA]</scope>
</reference>
<name>A0A0P1ANQ6_PLAHL</name>
<feature type="compositionally biased region" description="Acidic residues" evidence="1">
    <location>
        <begin position="118"/>
        <end position="127"/>
    </location>
</feature>
<evidence type="ECO:0000313" key="3">
    <source>
        <dbReference type="Proteomes" id="UP000054928"/>
    </source>
</evidence>
<dbReference type="Proteomes" id="UP000054928">
    <property type="component" value="Unassembled WGS sequence"/>
</dbReference>
<evidence type="ECO:0000256" key="1">
    <source>
        <dbReference type="SAM" id="MobiDB-lite"/>
    </source>
</evidence>
<keyword evidence="3" id="KW-1185">Reference proteome</keyword>
<dbReference type="RefSeq" id="XP_024579203.1">
    <property type="nucleotide sequence ID" value="XM_024728757.1"/>
</dbReference>
<dbReference type="EMBL" id="CCYD01000645">
    <property type="protein sequence ID" value="CEG42834.1"/>
    <property type="molecule type" value="Genomic_DNA"/>
</dbReference>
<protein>
    <submittedName>
        <fullName evidence="2">Uncharacterized protein</fullName>
    </submittedName>
</protein>
<feature type="region of interest" description="Disordered" evidence="1">
    <location>
        <begin position="110"/>
        <end position="134"/>
    </location>
</feature>
<evidence type="ECO:0000313" key="2">
    <source>
        <dbReference type="EMBL" id="CEG42834.1"/>
    </source>
</evidence>
<accession>A0A0P1ANQ6</accession>
<dbReference type="GeneID" id="36408131"/>